<evidence type="ECO:0000256" key="4">
    <source>
        <dbReference type="ARBA" id="ARBA00022679"/>
    </source>
</evidence>
<dbReference type="PANTHER" id="PTHR46383">
    <property type="entry name" value="ASPARTATE AMINOTRANSFERASE"/>
    <property type="match status" value="1"/>
</dbReference>
<protein>
    <recommendedName>
        <fullName evidence="6">Aminotransferase</fullName>
        <ecNumber evidence="6">2.6.1.-</ecNumber>
    </recommendedName>
</protein>
<keyword evidence="5" id="KW-0663">Pyridoxal phosphate</keyword>
<dbReference type="STRING" id="1423734.FC83_GL002357"/>
<dbReference type="PATRIC" id="fig|1423734.3.peg.2391"/>
<dbReference type="OrthoDB" id="9802328at2"/>
<comment type="similarity">
    <text evidence="2 6">Belongs to the class-I pyridoxal-phosphate-dependent aminotransferase family.</text>
</comment>
<dbReference type="InterPro" id="IPR015424">
    <property type="entry name" value="PyrdxlP-dep_Trfase"/>
</dbReference>
<dbReference type="InterPro" id="IPR004838">
    <property type="entry name" value="NHTrfase_class1_PyrdxlP-BS"/>
</dbReference>
<dbReference type="PROSITE" id="PS00105">
    <property type="entry name" value="AA_TRANSFER_CLASS_1"/>
    <property type="match status" value="1"/>
</dbReference>
<dbReference type="GO" id="GO:0030170">
    <property type="term" value="F:pyridoxal phosphate binding"/>
    <property type="evidence" value="ECO:0007669"/>
    <property type="project" value="InterPro"/>
</dbReference>
<dbReference type="RefSeq" id="WP_035455878.1">
    <property type="nucleotide sequence ID" value="NZ_AZGA01000002.1"/>
</dbReference>
<dbReference type="FunFam" id="3.40.640.10:FF:000033">
    <property type="entry name" value="Aspartate aminotransferase"/>
    <property type="match status" value="1"/>
</dbReference>
<evidence type="ECO:0000256" key="6">
    <source>
        <dbReference type="RuleBase" id="RU000481"/>
    </source>
</evidence>
<dbReference type="EMBL" id="AZGA01000002">
    <property type="protein sequence ID" value="KRM36485.1"/>
    <property type="molecule type" value="Genomic_DNA"/>
</dbReference>
<dbReference type="Gene3D" id="3.90.1150.10">
    <property type="entry name" value="Aspartate Aminotransferase, domain 1"/>
    <property type="match status" value="1"/>
</dbReference>
<dbReference type="EC" id="2.6.1.-" evidence="6"/>
<dbReference type="InterPro" id="IPR050596">
    <property type="entry name" value="AspAT/PAT-like"/>
</dbReference>
<dbReference type="AlphaFoldDB" id="X0PW59"/>
<proteinExistence type="inferred from homology"/>
<evidence type="ECO:0000256" key="1">
    <source>
        <dbReference type="ARBA" id="ARBA00001933"/>
    </source>
</evidence>
<dbReference type="InterPro" id="IPR015422">
    <property type="entry name" value="PyrdxlP-dep_Trfase_small"/>
</dbReference>
<dbReference type="Pfam" id="PF00155">
    <property type="entry name" value="Aminotran_1_2"/>
    <property type="match status" value="1"/>
</dbReference>
<evidence type="ECO:0000256" key="3">
    <source>
        <dbReference type="ARBA" id="ARBA00022576"/>
    </source>
</evidence>
<reference evidence="8 9" key="1">
    <citation type="journal article" date="2015" name="Genome Announc.">
        <title>Expanding the biotechnology potential of lactobacilli through comparative genomics of 213 strains and associated genera.</title>
        <authorList>
            <person name="Sun Z."/>
            <person name="Harris H.M."/>
            <person name="McCann A."/>
            <person name="Guo C."/>
            <person name="Argimon S."/>
            <person name="Zhang W."/>
            <person name="Yang X."/>
            <person name="Jeffery I.B."/>
            <person name="Cooney J.C."/>
            <person name="Kagawa T.F."/>
            <person name="Liu W."/>
            <person name="Song Y."/>
            <person name="Salvetti E."/>
            <person name="Wrobel A."/>
            <person name="Rasinkangas P."/>
            <person name="Parkhill J."/>
            <person name="Rea M.C."/>
            <person name="O'Sullivan O."/>
            <person name="Ritari J."/>
            <person name="Douillard F.P."/>
            <person name="Paul Ross R."/>
            <person name="Yang R."/>
            <person name="Briner A.E."/>
            <person name="Felis G.E."/>
            <person name="de Vos W.M."/>
            <person name="Barrangou R."/>
            <person name="Klaenhammer T.R."/>
            <person name="Caufield P.W."/>
            <person name="Cui Y."/>
            <person name="Zhang H."/>
            <person name="O'Toole P.W."/>
        </authorList>
    </citation>
    <scope>NUCLEOTIDE SEQUENCE [LARGE SCALE GENOMIC DNA]</scope>
    <source>
        <strain evidence="8 9">DSM 18527</strain>
    </source>
</reference>
<evidence type="ECO:0000313" key="9">
    <source>
        <dbReference type="Proteomes" id="UP000051236"/>
    </source>
</evidence>
<dbReference type="SUPFAM" id="SSF53383">
    <property type="entry name" value="PLP-dependent transferases"/>
    <property type="match status" value="1"/>
</dbReference>
<evidence type="ECO:0000313" key="8">
    <source>
        <dbReference type="EMBL" id="KRM36485.1"/>
    </source>
</evidence>
<dbReference type="PRINTS" id="PR00753">
    <property type="entry name" value="ACCSYNTHASE"/>
</dbReference>
<dbReference type="Proteomes" id="UP000051236">
    <property type="component" value="Unassembled WGS sequence"/>
</dbReference>
<evidence type="ECO:0000256" key="2">
    <source>
        <dbReference type="ARBA" id="ARBA00007441"/>
    </source>
</evidence>
<comment type="caution">
    <text evidence="8">The sequence shown here is derived from an EMBL/GenBank/DDBJ whole genome shotgun (WGS) entry which is preliminary data.</text>
</comment>
<sequence>MRFSKNVAKVQPSATLALSAKAKEKKALGMDVIDLSIGQPDFETPKNIEEAAIKAIEDGKVSGYTAATGLPELKTAIIDKVKADYGVTYKPSEVIVTTGAKFALYATFQVLLNEGDEVLIPVPAWVSYVEQVRLSGGVPVSVDSLDGDYKVTVDELEAARTPKTKAVIINSPQNPTGTTYNREDLTQIGNWAVKNDIMIISDDIYSHLMYNGHQFDALINISEDIRKHTVLIHGLSKSYAMTGWRIGYALGDERIIKVMSILAGHATGNPATVSQYAAIEALTGPQESVETMRKAFETRLNTIYPLIQAIPGFEIKEKPAGAFYLFVNIKDAVQSTGFTTTEDFCEELLDQKFVAVIPGRSFGMPDYIRISYAASLEDLKESIDRIQSFVSGKAND</sequence>
<dbReference type="PANTHER" id="PTHR46383:SF1">
    <property type="entry name" value="ASPARTATE AMINOTRANSFERASE"/>
    <property type="match status" value="1"/>
</dbReference>
<dbReference type="Gene3D" id="3.40.640.10">
    <property type="entry name" value="Type I PLP-dependent aspartate aminotransferase-like (Major domain)"/>
    <property type="match status" value="1"/>
</dbReference>
<dbReference type="InterPro" id="IPR004839">
    <property type="entry name" value="Aminotransferase_I/II_large"/>
</dbReference>
<evidence type="ECO:0000259" key="7">
    <source>
        <dbReference type="Pfam" id="PF00155"/>
    </source>
</evidence>
<dbReference type="GO" id="GO:0006520">
    <property type="term" value="P:amino acid metabolic process"/>
    <property type="evidence" value="ECO:0007669"/>
    <property type="project" value="InterPro"/>
</dbReference>
<dbReference type="GO" id="GO:0008483">
    <property type="term" value="F:transaminase activity"/>
    <property type="evidence" value="ECO:0007669"/>
    <property type="project" value="UniProtKB-KW"/>
</dbReference>
<organism evidence="8 9">
    <name type="scientific">Agrilactobacillus composti DSM 18527 = JCM 14202</name>
    <dbReference type="NCBI Taxonomy" id="1423734"/>
    <lineage>
        <taxon>Bacteria</taxon>
        <taxon>Bacillati</taxon>
        <taxon>Bacillota</taxon>
        <taxon>Bacilli</taxon>
        <taxon>Lactobacillales</taxon>
        <taxon>Lactobacillaceae</taxon>
        <taxon>Agrilactobacillus</taxon>
    </lineage>
</organism>
<dbReference type="InterPro" id="IPR015421">
    <property type="entry name" value="PyrdxlP-dep_Trfase_major"/>
</dbReference>
<comment type="cofactor">
    <cofactor evidence="1 6">
        <name>pyridoxal 5'-phosphate</name>
        <dbReference type="ChEBI" id="CHEBI:597326"/>
    </cofactor>
</comment>
<feature type="domain" description="Aminotransferase class I/classII large" evidence="7">
    <location>
        <begin position="31"/>
        <end position="386"/>
    </location>
</feature>
<dbReference type="eggNOG" id="COG0436">
    <property type="taxonomic scope" value="Bacteria"/>
</dbReference>
<keyword evidence="4 6" id="KW-0808">Transferase</keyword>
<keyword evidence="9" id="KW-1185">Reference proteome</keyword>
<name>X0PW59_9LACO</name>
<evidence type="ECO:0000256" key="5">
    <source>
        <dbReference type="ARBA" id="ARBA00022898"/>
    </source>
</evidence>
<dbReference type="CDD" id="cd00609">
    <property type="entry name" value="AAT_like"/>
    <property type="match status" value="1"/>
</dbReference>
<keyword evidence="3 6" id="KW-0032">Aminotransferase</keyword>
<gene>
    <name evidence="8" type="ORF">FC83_GL002357</name>
</gene>
<accession>X0PW59</accession>